<evidence type="ECO:0000256" key="1">
    <source>
        <dbReference type="SAM" id="Phobius"/>
    </source>
</evidence>
<feature type="transmembrane region" description="Helical" evidence="1">
    <location>
        <begin position="6"/>
        <end position="32"/>
    </location>
</feature>
<accession>A0AB37HB30</accession>
<name>A0AB37HB30_9BACI</name>
<evidence type="ECO:0000313" key="2">
    <source>
        <dbReference type="EMBL" id="QQX24896.1"/>
    </source>
</evidence>
<dbReference type="KEGG" id="hspo:JGZ69_19530"/>
<protein>
    <submittedName>
        <fullName evidence="2">Uncharacterized protein</fullName>
    </submittedName>
</protein>
<dbReference type="AlphaFoldDB" id="A0AB37HB30"/>
<proteinExistence type="predicted"/>
<dbReference type="GeneID" id="62500477"/>
<feature type="transmembrane region" description="Helical" evidence="1">
    <location>
        <begin position="85"/>
        <end position="103"/>
    </location>
</feature>
<keyword evidence="1" id="KW-1133">Transmembrane helix</keyword>
<feature type="transmembrane region" description="Helical" evidence="1">
    <location>
        <begin position="53"/>
        <end position="73"/>
    </location>
</feature>
<evidence type="ECO:0000313" key="3">
    <source>
        <dbReference type="Proteomes" id="UP000595512"/>
    </source>
</evidence>
<reference evidence="2 3" key="1">
    <citation type="submission" date="2020-12" db="EMBL/GenBank/DDBJ databases">
        <title>Taxonomic evaluation of the Bacillus sporothermodurans group of bacteria based on whole genome sequences.</title>
        <authorList>
            <person name="Fiedler G."/>
            <person name="Herbstmann A.-D."/>
            <person name="Doll E."/>
            <person name="Wenning M."/>
            <person name="Brinks E."/>
            <person name="Kabisch J."/>
            <person name="Breitenwieser F."/>
            <person name="Lappann M."/>
            <person name="Boehnlein C."/>
            <person name="Franz C."/>
        </authorList>
    </citation>
    <scope>NUCLEOTIDE SEQUENCE [LARGE SCALE GENOMIC DNA]</scope>
    <source>
        <strain evidence="2 3">DSM 10599</strain>
    </source>
</reference>
<keyword evidence="1" id="KW-0812">Transmembrane</keyword>
<organism evidence="2 3">
    <name type="scientific">Heyndrickxia sporothermodurans</name>
    <dbReference type="NCBI Taxonomy" id="46224"/>
    <lineage>
        <taxon>Bacteria</taxon>
        <taxon>Bacillati</taxon>
        <taxon>Bacillota</taxon>
        <taxon>Bacilli</taxon>
        <taxon>Bacillales</taxon>
        <taxon>Bacillaceae</taxon>
        <taxon>Heyndrickxia</taxon>
    </lineage>
</organism>
<keyword evidence="1" id="KW-0472">Membrane</keyword>
<dbReference type="EMBL" id="CP066701">
    <property type="protein sequence ID" value="QQX24896.1"/>
    <property type="molecule type" value="Genomic_DNA"/>
</dbReference>
<dbReference type="RefSeq" id="WP_107921005.1">
    <property type="nucleotide sequence ID" value="NZ_CP066701.1"/>
</dbReference>
<gene>
    <name evidence="2" type="ORF">JGZ69_19530</name>
</gene>
<sequence length="127" mass="14941">MKIFLLIVSYIVLDVISSLIYVGLLLLLFITMKKVFNMNEEKWSAFFKYRNGKGLYSIMVFPYLLMISIMYPVTMFGFDLINFDYRVLGYIAVIMLPTLILFLKLPKLKESIVINTREVIKQNGRDY</sequence>
<dbReference type="Proteomes" id="UP000595512">
    <property type="component" value="Chromosome"/>
</dbReference>